<sequence length="76" mass="7963">MKLTNSGERVAVHVELANSSLRDNSAIMKTSKGGRGDLWRESVKDVAGVSLKGRPPPTTATSPAPTLSLTDTALLC</sequence>
<name>A0A5B7J6R0_PORTR</name>
<evidence type="ECO:0000313" key="2">
    <source>
        <dbReference type="EMBL" id="MPC90449.1"/>
    </source>
</evidence>
<evidence type="ECO:0000313" key="3">
    <source>
        <dbReference type="Proteomes" id="UP000324222"/>
    </source>
</evidence>
<dbReference type="Proteomes" id="UP000324222">
    <property type="component" value="Unassembled WGS sequence"/>
</dbReference>
<keyword evidence="3" id="KW-1185">Reference proteome</keyword>
<protein>
    <submittedName>
        <fullName evidence="2">Uncharacterized protein</fullName>
    </submittedName>
</protein>
<gene>
    <name evidence="2" type="ORF">E2C01_085437</name>
</gene>
<reference evidence="2 3" key="1">
    <citation type="submission" date="2019-05" db="EMBL/GenBank/DDBJ databases">
        <title>Another draft genome of Portunus trituberculatus and its Hox gene families provides insights of decapod evolution.</title>
        <authorList>
            <person name="Jeong J.-H."/>
            <person name="Song I."/>
            <person name="Kim S."/>
            <person name="Choi T."/>
            <person name="Kim D."/>
            <person name="Ryu S."/>
            <person name="Kim W."/>
        </authorList>
    </citation>
    <scope>NUCLEOTIDE SEQUENCE [LARGE SCALE GENOMIC DNA]</scope>
    <source>
        <tissue evidence="2">Muscle</tissue>
    </source>
</reference>
<organism evidence="2 3">
    <name type="scientific">Portunus trituberculatus</name>
    <name type="common">Swimming crab</name>
    <name type="synonym">Neptunus trituberculatus</name>
    <dbReference type="NCBI Taxonomy" id="210409"/>
    <lineage>
        <taxon>Eukaryota</taxon>
        <taxon>Metazoa</taxon>
        <taxon>Ecdysozoa</taxon>
        <taxon>Arthropoda</taxon>
        <taxon>Crustacea</taxon>
        <taxon>Multicrustacea</taxon>
        <taxon>Malacostraca</taxon>
        <taxon>Eumalacostraca</taxon>
        <taxon>Eucarida</taxon>
        <taxon>Decapoda</taxon>
        <taxon>Pleocyemata</taxon>
        <taxon>Brachyura</taxon>
        <taxon>Eubrachyura</taxon>
        <taxon>Portunoidea</taxon>
        <taxon>Portunidae</taxon>
        <taxon>Portuninae</taxon>
        <taxon>Portunus</taxon>
    </lineage>
</organism>
<evidence type="ECO:0000256" key="1">
    <source>
        <dbReference type="SAM" id="MobiDB-lite"/>
    </source>
</evidence>
<feature type="compositionally biased region" description="Low complexity" evidence="1">
    <location>
        <begin position="59"/>
        <end position="70"/>
    </location>
</feature>
<comment type="caution">
    <text evidence="2">The sequence shown here is derived from an EMBL/GenBank/DDBJ whole genome shotgun (WGS) entry which is preliminary data.</text>
</comment>
<accession>A0A5B7J6R0</accession>
<feature type="region of interest" description="Disordered" evidence="1">
    <location>
        <begin position="49"/>
        <end position="76"/>
    </location>
</feature>
<dbReference type="EMBL" id="VSRR010084437">
    <property type="protein sequence ID" value="MPC90449.1"/>
    <property type="molecule type" value="Genomic_DNA"/>
</dbReference>
<dbReference type="AlphaFoldDB" id="A0A5B7J6R0"/>
<proteinExistence type="predicted"/>